<dbReference type="RefSeq" id="WP_109350509.1">
    <property type="nucleotide sequence ID" value="NZ_BJUE01000038.1"/>
</dbReference>
<organism evidence="2 4">
    <name type="scientific">Kurthia zopfii</name>
    <dbReference type="NCBI Taxonomy" id="1650"/>
    <lineage>
        <taxon>Bacteria</taxon>
        <taxon>Bacillati</taxon>
        <taxon>Bacillota</taxon>
        <taxon>Bacilli</taxon>
        <taxon>Bacillales</taxon>
        <taxon>Caryophanaceae</taxon>
        <taxon>Kurthia</taxon>
    </lineage>
</organism>
<dbReference type="EMBL" id="SNZG01000037">
    <property type="protein sequence ID" value="TDR34563.1"/>
    <property type="molecule type" value="Genomic_DNA"/>
</dbReference>
<dbReference type="EMBL" id="UGNP01000001">
    <property type="protein sequence ID" value="STX11036.1"/>
    <property type="molecule type" value="Genomic_DNA"/>
</dbReference>
<feature type="domain" description="VOC" evidence="1">
    <location>
        <begin position="4"/>
        <end position="125"/>
    </location>
</feature>
<comment type="caution">
    <text evidence="2">The sequence shown here is derived from an EMBL/GenBank/DDBJ whole genome shotgun (WGS) entry which is preliminary data.</text>
</comment>
<evidence type="ECO:0000313" key="5">
    <source>
        <dbReference type="Proteomes" id="UP000294641"/>
    </source>
</evidence>
<dbReference type="PANTHER" id="PTHR36437">
    <property type="entry name" value="GLYOXALASE/BLEOMYCIN RESISTANCE PROTEIN/DIOXYGENASE"/>
    <property type="match status" value="1"/>
</dbReference>
<keyword evidence="3" id="KW-0456">Lyase</keyword>
<dbReference type="Gene3D" id="3.10.180.10">
    <property type="entry name" value="2,3-Dihydroxybiphenyl 1,2-Dioxygenase, domain 1"/>
    <property type="match status" value="1"/>
</dbReference>
<dbReference type="Proteomes" id="UP000254330">
    <property type="component" value="Unassembled WGS sequence"/>
</dbReference>
<dbReference type="OrthoDB" id="9803079at2"/>
<dbReference type="GO" id="GO:0016829">
    <property type="term" value="F:lyase activity"/>
    <property type="evidence" value="ECO:0007669"/>
    <property type="project" value="UniProtKB-KW"/>
</dbReference>
<dbReference type="InterPro" id="IPR029068">
    <property type="entry name" value="Glyas_Bleomycin-R_OHBP_Dase"/>
</dbReference>
<dbReference type="PANTHER" id="PTHR36437:SF2">
    <property type="entry name" value="GLYOXALASE_BLEOMYCIN RESISTANCE PROTEIN_DIOXYGENASE"/>
    <property type="match status" value="1"/>
</dbReference>
<sequence length="125" mass="13915">MISRLGQVMLYVENQQVALDFWTEKMGFKKLMDEDLGGGMRVIEIAPTADSTTTLMLHNKALIAEMSPELDLGTPSLMFYSDQLEQFHDELKAKGVTVGDLVAMPTGKVFNFADDEGNYFAVSEK</sequence>
<keyword evidence="5" id="KW-1185">Reference proteome</keyword>
<dbReference type="AlphaFoldDB" id="A0A2U3AA82"/>
<accession>A0A2U3AA82</accession>
<evidence type="ECO:0000313" key="3">
    <source>
        <dbReference type="EMBL" id="TDR34563.1"/>
    </source>
</evidence>
<dbReference type="PROSITE" id="PS51819">
    <property type="entry name" value="VOC"/>
    <property type="match status" value="1"/>
</dbReference>
<protein>
    <submittedName>
        <fullName evidence="2">Glyoxalase-like domain</fullName>
    </submittedName>
    <submittedName>
        <fullName evidence="3">Lactoylglutathione lyase</fullName>
    </submittedName>
</protein>
<gene>
    <name evidence="3" type="ORF">DFR61_13732</name>
    <name evidence="2" type="ORF">NCTC10597_02832</name>
</gene>
<dbReference type="InterPro" id="IPR037523">
    <property type="entry name" value="VOC_core"/>
</dbReference>
<reference evidence="3 5" key="2">
    <citation type="submission" date="2019-03" db="EMBL/GenBank/DDBJ databases">
        <title>Genomic Encyclopedia of Type Strains, Phase IV (KMG-IV): sequencing the most valuable type-strain genomes for metagenomic binning, comparative biology and taxonomic classification.</title>
        <authorList>
            <person name="Goeker M."/>
        </authorList>
    </citation>
    <scope>NUCLEOTIDE SEQUENCE [LARGE SCALE GENOMIC DNA]</scope>
    <source>
        <strain evidence="3 5">DSM 20580</strain>
    </source>
</reference>
<reference evidence="2 4" key="1">
    <citation type="submission" date="2018-06" db="EMBL/GenBank/DDBJ databases">
        <authorList>
            <consortium name="Pathogen Informatics"/>
            <person name="Doyle S."/>
        </authorList>
    </citation>
    <scope>NUCLEOTIDE SEQUENCE [LARGE SCALE GENOMIC DNA]</scope>
    <source>
        <strain evidence="2 4">NCTC10597</strain>
    </source>
</reference>
<evidence type="ECO:0000259" key="1">
    <source>
        <dbReference type="PROSITE" id="PS51819"/>
    </source>
</evidence>
<dbReference type="CDD" id="cd07263">
    <property type="entry name" value="VOC_like"/>
    <property type="match status" value="1"/>
</dbReference>
<evidence type="ECO:0000313" key="4">
    <source>
        <dbReference type="Proteomes" id="UP000254330"/>
    </source>
</evidence>
<dbReference type="SUPFAM" id="SSF54593">
    <property type="entry name" value="Glyoxalase/Bleomycin resistance protein/Dihydroxybiphenyl dioxygenase"/>
    <property type="match status" value="1"/>
</dbReference>
<dbReference type="Pfam" id="PF00903">
    <property type="entry name" value="Glyoxalase"/>
    <property type="match status" value="1"/>
</dbReference>
<proteinExistence type="predicted"/>
<evidence type="ECO:0000313" key="2">
    <source>
        <dbReference type="EMBL" id="STX11036.1"/>
    </source>
</evidence>
<dbReference type="InterPro" id="IPR004360">
    <property type="entry name" value="Glyas_Fos-R_dOase_dom"/>
</dbReference>
<name>A0A2U3AA82_9BACL</name>
<dbReference type="Proteomes" id="UP000294641">
    <property type="component" value="Unassembled WGS sequence"/>
</dbReference>